<protein>
    <submittedName>
        <fullName evidence="1">Uncharacterized protein</fullName>
    </submittedName>
</protein>
<sequence length="190" mass="20546">MGMLGAFRYLGLVLFAGMMSVATPATAEWRRVQGGLRLDGPLDKVHHGAFQHFLWTALLSEDRGQPIGIWLNSAGGSLEEALQVVEVIQELQGAGTRVATLVAQNGECDLPCVLVFALGQERYVEDGARFILDLDRLLAEEPDVLQGPLVAILAGADAQFAATVLSAQERQALTGTELAANYPEFTRRLR</sequence>
<organism evidence="1 2">
    <name type="scientific">Tritonibacter litoralis</name>
    <dbReference type="NCBI Taxonomy" id="2662264"/>
    <lineage>
        <taxon>Bacteria</taxon>
        <taxon>Pseudomonadati</taxon>
        <taxon>Pseudomonadota</taxon>
        <taxon>Alphaproteobacteria</taxon>
        <taxon>Rhodobacterales</taxon>
        <taxon>Paracoccaceae</taxon>
        <taxon>Tritonibacter</taxon>
    </lineage>
</organism>
<gene>
    <name evidence="1" type="ORF">GFB49_02725</name>
</gene>
<evidence type="ECO:0000313" key="2">
    <source>
        <dbReference type="Proteomes" id="UP000444174"/>
    </source>
</evidence>
<dbReference type="RefSeq" id="WP_153214251.1">
    <property type="nucleotide sequence ID" value="NZ_WIBF01000001.1"/>
</dbReference>
<reference evidence="1 2" key="1">
    <citation type="submission" date="2019-10" db="EMBL/GenBank/DDBJ databases">
        <title>Epibacterium sp. nov., isolated from seawater.</title>
        <authorList>
            <person name="Zhang X."/>
            <person name="Li N."/>
        </authorList>
    </citation>
    <scope>NUCLEOTIDE SEQUENCE [LARGE SCALE GENOMIC DNA]</scope>
    <source>
        <strain evidence="1 2">SM1979</strain>
    </source>
</reference>
<dbReference type="AlphaFoldDB" id="A0A843YE39"/>
<name>A0A843YE39_9RHOB</name>
<dbReference type="EMBL" id="WIBF01000001">
    <property type="protein sequence ID" value="MQQ07359.1"/>
    <property type="molecule type" value="Genomic_DNA"/>
</dbReference>
<keyword evidence="2" id="KW-1185">Reference proteome</keyword>
<dbReference type="SUPFAM" id="SSF52096">
    <property type="entry name" value="ClpP/crotonase"/>
    <property type="match status" value="1"/>
</dbReference>
<accession>A0A843YE39</accession>
<proteinExistence type="predicted"/>
<dbReference type="Gene3D" id="3.90.226.10">
    <property type="entry name" value="2-enoyl-CoA Hydratase, Chain A, domain 1"/>
    <property type="match status" value="1"/>
</dbReference>
<evidence type="ECO:0000313" key="1">
    <source>
        <dbReference type="EMBL" id="MQQ07359.1"/>
    </source>
</evidence>
<dbReference type="InterPro" id="IPR029045">
    <property type="entry name" value="ClpP/crotonase-like_dom_sf"/>
</dbReference>
<dbReference type="Proteomes" id="UP000444174">
    <property type="component" value="Unassembled WGS sequence"/>
</dbReference>
<comment type="caution">
    <text evidence="1">The sequence shown here is derived from an EMBL/GenBank/DDBJ whole genome shotgun (WGS) entry which is preliminary data.</text>
</comment>